<protein>
    <submittedName>
        <fullName evidence="1">Uncharacterized protein</fullName>
    </submittedName>
</protein>
<dbReference type="Proteomes" id="UP001057402">
    <property type="component" value="Chromosome 2"/>
</dbReference>
<sequence length="937" mass="103816">MNMGEEEHTGAIVEDIAVVGGGICGLATALALHRKGIRSVVLERSGSLRATGGSISIKANGWIALDYLGLGTFLRDKSWPIKGFAIVDLDKGMLSNQHGRFDLVVAATGLHDTKSLRVFLFLMKSLCRERDDGNRSIRRGDLVEALAGELPSGTIRYGHHVRRVLPDCQNGGTILELSNGTSMKVKVLIGCDGTNSVVAKYLEMKPPTDGLTCVMRGLSCYPKGHGYADAFTLFRKGRLSIGRVPVDDKVVYWELMQKWTSEFSKISHNQELIKIASLAAMESFPDEMSDMINKFCPGSLNCTGFGYHAPWDILLGRFRREATTVAGDALHSSGPFLGQGGGIGLEDAIVMARCISEKISEENTSPSAMPLRKYKEALCRYSSKPKYLQSLPHWDTVPSDRRGLLHRGRLLFGRPIVWQVLLGLTVSSMRAYADYEYGDYDDYADEDEEQLEDAEEEEEDPRPTKEALEYLELRQKFKEALRKKMKKEGQSPSQDKRKPSYDNFGSFFGPSKPVIAPRVIQESKSLLENPHLASRVLQSHQNTKKISSTSNGSRSGFHEQASRVVNQMRTKAQILKDKRDYSFLFSDDAELPAPSKQPPPRNVSVPTFDARVAKPSLPSNHVTGSSSRQPAHNGDRRPFPSNSHLVSKLGLNKLPPTSRTNTTSPPSKRQLGGNNSIGPGRPRPPSNCSQSGTPSGSQSWTYNGLPPNTSNGSLPRTSNGLHVRTSNGLQSSTSNRLLSKNSASLHSKMSSGVQSKTPAGVPSKIPNKSGYSQATKLPPSTVPRAASGKASSSSVMKHQLDHRREVREPSRKMVPPKQPMAAPKPQIARPLNQAPSRVSSQEQRIKKRPGRQFSDDNDDSDRAISMIRKMFGYNPQRFAGREEDDSDMEANFDEIMKEEKRSARIARKEDEEQLRLIEEEERREHMRKMAKKQKTIH</sequence>
<organism evidence="1 2">
    <name type="scientific">Melastoma candidum</name>
    <dbReference type="NCBI Taxonomy" id="119954"/>
    <lineage>
        <taxon>Eukaryota</taxon>
        <taxon>Viridiplantae</taxon>
        <taxon>Streptophyta</taxon>
        <taxon>Embryophyta</taxon>
        <taxon>Tracheophyta</taxon>
        <taxon>Spermatophyta</taxon>
        <taxon>Magnoliopsida</taxon>
        <taxon>eudicotyledons</taxon>
        <taxon>Gunneridae</taxon>
        <taxon>Pentapetalae</taxon>
        <taxon>rosids</taxon>
        <taxon>malvids</taxon>
        <taxon>Myrtales</taxon>
        <taxon>Melastomataceae</taxon>
        <taxon>Melastomatoideae</taxon>
        <taxon>Melastomateae</taxon>
        <taxon>Melastoma</taxon>
    </lineage>
</organism>
<proteinExistence type="predicted"/>
<dbReference type="EMBL" id="CM042881">
    <property type="protein sequence ID" value="KAI4385267.1"/>
    <property type="molecule type" value="Genomic_DNA"/>
</dbReference>
<accession>A0ACB9SAQ8</accession>
<reference evidence="2" key="1">
    <citation type="journal article" date="2023" name="Front. Plant Sci.">
        <title>Chromosomal-level genome assembly of Melastoma candidum provides insights into trichome evolution.</title>
        <authorList>
            <person name="Zhong Y."/>
            <person name="Wu W."/>
            <person name="Sun C."/>
            <person name="Zou P."/>
            <person name="Liu Y."/>
            <person name="Dai S."/>
            <person name="Zhou R."/>
        </authorList>
    </citation>
    <scope>NUCLEOTIDE SEQUENCE [LARGE SCALE GENOMIC DNA]</scope>
</reference>
<gene>
    <name evidence="1" type="ORF">MLD38_003314</name>
</gene>
<comment type="caution">
    <text evidence="1">The sequence shown here is derived from an EMBL/GenBank/DDBJ whole genome shotgun (WGS) entry which is preliminary data.</text>
</comment>
<keyword evidence="2" id="KW-1185">Reference proteome</keyword>
<evidence type="ECO:0000313" key="1">
    <source>
        <dbReference type="EMBL" id="KAI4385267.1"/>
    </source>
</evidence>
<name>A0ACB9SAQ8_9MYRT</name>
<evidence type="ECO:0000313" key="2">
    <source>
        <dbReference type="Proteomes" id="UP001057402"/>
    </source>
</evidence>